<dbReference type="Proteomes" id="UP000276834">
    <property type="component" value="Unassembled WGS sequence"/>
</dbReference>
<proteinExistence type="predicted"/>
<keyword evidence="3" id="KW-1185">Reference proteome</keyword>
<comment type="caution">
    <text evidence="2">The sequence shown here is derived from an EMBL/GenBank/DDBJ whole genome shotgun (WGS) entry which is preliminary data.</text>
</comment>
<evidence type="ECO:0000313" key="2">
    <source>
        <dbReference type="EMBL" id="RLW09914.1"/>
    </source>
</evidence>
<feature type="compositionally biased region" description="Acidic residues" evidence="1">
    <location>
        <begin position="13"/>
        <end position="25"/>
    </location>
</feature>
<organism evidence="2 3">
    <name type="scientific">Chloebia gouldiae</name>
    <name type="common">Gouldian finch</name>
    <name type="synonym">Erythrura gouldiae</name>
    <dbReference type="NCBI Taxonomy" id="44316"/>
    <lineage>
        <taxon>Eukaryota</taxon>
        <taxon>Metazoa</taxon>
        <taxon>Chordata</taxon>
        <taxon>Craniata</taxon>
        <taxon>Vertebrata</taxon>
        <taxon>Euteleostomi</taxon>
        <taxon>Archelosauria</taxon>
        <taxon>Archosauria</taxon>
        <taxon>Dinosauria</taxon>
        <taxon>Saurischia</taxon>
        <taxon>Theropoda</taxon>
        <taxon>Coelurosauria</taxon>
        <taxon>Aves</taxon>
        <taxon>Neognathae</taxon>
        <taxon>Neoaves</taxon>
        <taxon>Telluraves</taxon>
        <taxon>Australaves</taxon>
        <taxon>Passeriformes</taxon>
        <taxon>Passeroidea</taxon>
        <taxon>Passeridae</taxon>
        <taxon>Chloebia</taxon>
    </lineage>
</organism>
<feature type="region of interest" description="Disordered" evidence="1">
    <location>
        <begin position="1"/>
        <end position="25"/>
    </location>
</feature>
<dbReference type="EMBL" id="QUSF01000004">
    <property type="protein sequence ID" value="RLW09914.1"/>
    <property type="molecule type" value="Genomic_DNA"/>
</dbReference>
<feature type="non-terminal residue" evidence="2">
    <location>
        <position position="93"/>
    </location>
</feature>
<name>A0A3L8SWB7_CHLGU</name>
<reference evidence="2 3" key="1">
    <citation type="journal article" date="2018" name="Proc. R. Soc. B">
        <title>A non-coding region near Follistatin controls head colour polymorphism in the Gouldian finch.</title>
        <authorList>
            <person name="Toomey M.B."/>
            <person name="Marques C.I."/>
            <person name="Andrade P."/>
            <person name="Araujo P.M."/>
            <person name="Sabatino S."/>
            <person name="Gazda M.A."/>
            <person name="Afonso S."/>
            <person name="Lopes R.J."/>
            <person name="Corbo J.C."/>
            <person name="Carneiro M."/>
        </authorList>
    </citation>
    <scope>NUCLEOTIDE SEQUENCE [LARGE SCALE GENOMIC DNA]</scope>
    <source>
        <strain evidence="2">Red01</strain>
        <tissue evidence="2">Muscle</tissue>
    </source>
</reference>
<evidence type="ECO:0000313" key="3">
    <source>
        <dbReference type="Proteomes" id="UP000276834"/>
    </source>
</evidence>
<feature type="non-terminal residue" evidence="2">
    <location>
        <position position="1"/>
    </location>
</feature>
<gene>
    <name evidence="2" type="ORF">DV515_00001988</name>
</gene>
<protein>
    <submittedName>
        <fullName evidence="2">Uncharacterized protein</fullName>
    </submittedName>
</protein>
<sequence>YLSTCIVGATLESPEEEEEGDENDSVVEVPTGEIYEIVGTLSKPESANPRFAKETYTVSSREALLSHLLECEIVLYNITEDANQIEEATWAAS</sequence>
<accession>A0A3L8SWB7</accession>
<dbReference type="OrthoDB" id="10262413at2759"/>
<evidence type="ECO:0000256" key="1">
    <source>
        <dbReference type="SAM" id="MobiDB-lite"/>
    </source>
</evidence>
<dbReference type="AlphaFoldDB" id="A0A3L8SWB7"/>